<dbReference type="Proteomes" id="UP001295684">
    <property type="component" value="Unassembled WGS sequence"/>
</dbReference>
<feature type="domain" description="MSP" evidence="2">
    <location>
        <begin position="315"/>
        <end position="442"/>
    </location>
</feature>
<dbReference type="GO" id="GO:0008285">
    <property type="term" value="P:negative regulation of cell population proliferation"/>
    <property type="evidence" value="ECO:0007669"/>
    <property type="project" value="InterPro"/>
</dbReference>
<sequence>MDSAAGAGETIKNSQEQTTTIKKVSKYKKPAYLQSLNEAEKAANFKIIDKMNKRINFLRNPRFKANKAPIMLNKKPTGNAFDKNNPFSVEPREIVFMDYQINGVYEIPLKITNQSGISRRFKYRPPEKEFFSIRKIKYPSKKESMIAPGMSIIMNIAFTAPTFADYDDTLTIVTEENSFEIPLIARRDPPKINLANPLDCKSCWIGDRVDMSFRCVNTGGDGGFKFFCERDEDDKNQTEADSIKLGPFIIYPSEFYLYSGNGIDIYVSFNPKEEGWARENLILACDNHTSEFYTLQGLGSMLDLDVTEVDGRSVDTKLHPLQTIFFQNTNPQTEACRVITIKNSSPILINYHWSIYRTRSTSKILLQDEETHYRIEPNQGKISGEGTEQFKIFFSPEHASPYYEFCDFVVEGLPIDSMRNPPEALKMFSDATKNEDVRITMPTYIGSNTPYLSIPYMQYNLRGQGNFRKMYLDPPILDYKEPLLINKPYTTSIIMRKEKNKDSKNLSEGQATLYKKKIWVESVSDETFEVIIDTKKFDESTSSEDDIDISVTIQSTTTGVKTAYLRVEIEDGAPLSYFIQAEFDGPLISIVEPCVEFGLQKVNTQVSFTMNVQNHSSVEAPIFIKNGNDFQDFSYIQYCEAYDEEENKQKNPSKILSGSGGKRKKKKNLKIIKTTGGNKISFAQQKLTIPANSRSEITVKLDCTSEEVISEILQILVKDGSSQFIYLNANIQTIKVCLSRYNIDLGLIYAGIKQNIDSRHSQCVVMKNYGNLAAKFDWNEQVIPDKWKIQFDPPRGTLEPHQELVVNVKLTAFSGGDMHQIFTCDVADFDYPLGFVLKANVYGLRVCHMLPDYVVEAQKAALSMTNTAQSKLLTTKNFKGIEDVKESEDAKDEEKLKLKSLKFPSCTINKPSSQRFILKNMSGIKTTFNFKSKEYEPDDLVLPVNIKGQSSLDNIPNQDIDESLTISKPGSRSSKRETKIRFALSTKTKKGLKVKQLKRALLTDSHEHQNKFQSKTGETFTATKRLEREQAFYLSNNKGLAIVFSPHFGELKPHEEIPVDVTIYNNACGRFEDTLVSEVKGLQPFKFPIYVSINGSPLIIPENQVGLNYYTSPPTMAFPTVVEKSPQQGRTFKIKNTGIADVVIDWKLFDQKEENIAKQQENDLFNISIGKNTGFDSEDNPFKLKFDLNEPEPSENSPFEIEPQKVVIPANEIQVFEVKFNSTQGVDKFKSVVLAHPQLAEDMDEPEGDEENKVEEVLETRKTFDLYDYNSDSSEERNRQMGEEESPYDRQALETPTERAPDSDHDPANDVKKRDLGIVALKLFAQTIEPVLSVDMKQKLDGEYYFNFHQWPMNHEDEPSDVEKICLVNETKANLVFNIGTDGPFEIVGSKTNSGSNHPLAPSRQPSKKVKSLPITMFDLQPDKIVQLKVKFHPPNPLNSMEWPLVQSYVKKGLLQVEFANGKQQGFNLLGNLLRPRVKVVTEKPCKNEKGVDEINLGEVNIENYRTSHFYLINPTAVPARWTLNYVKFPMKETMGYMTKTPLEIENLKKTDDPDVFQFYVTEGCLKGPSMPLRITPEGLALPSVPLNSEEAEYLPLKIMVQFNPKANILYKSKFKFTVENGMDYDLMFKGKGSYEED</sequence>
<dbReference type="PANTHER" id="PTHR46348">
    <property type="entry name" value="DELETED IN LUNG AND ESOPHAGEAL CANCER PROTEIN 1"/>
    <property type="match status" value="1"/>
</dbReference>
<gene>
    <name evidence="3" type="ORF">ECRASSUSDP1_LOCUS28848</name>
</gene>
<comment type="caution">
    <text evidence="3">The sequence shown here is derived from an EMBL/GenBank/DDBJ whole genome shotgun (WGS) entry which is preliminary data.</text>
</comment>
<dbReference type="InterPro" id="IPR000535">
    <property type="entry name" value="MSP_dom"/>
</dbReference>
<reference evidence="3" key="1">
    <citation type="submission" date="2023-07" db="EMBL/GenBank/DDBJ databases">
        <authorList>
            <consortium name="AG Swart"/>
            <person name="Singh M."/>
            <person name="Singh A."/>
            <person name="Seah K."/>
            <person name="Emmerich C."/>
        </authorList>
    </citation>
    <scope>NUCLEOTIDE SEQUENCE</scope>
    <source>
        <strain evidence="3">DP1</strain>
    </source>
</reference>
<dbReference type="Pfam" id="PF23277">
    <property type="entry name" value="Ig_Dlec1_1"/>
    <property type="match status" value="1"/>
</dbReference>
<name>A0AAD1Y9K1_EUPCR</name>
<dbReference type="GO" id="GO:0005737">
    <property type="term" value="C:cytoplasm"/>
    <property type="evidence" value="ECO:0007669"/>
    <property type="project" value="TreeGrafter"/>
</dbReference>
<dbReference type="InterPro" id="IPR013783">
    <property type="entry name" value="Ig-like_fold"/>
</dbReference>
<dbReference type="EMBL" id="CAMPGE010029736">
    <property type="protein sequence ID" value="CAI2387219.1"/>
    <property type="molecule type" value="Genomic_DNA"/>
</dbReference>
<feature type="compositionally biased region" description="Basic and acidic residues" evidence="1">
    <location>
        <begin position="1274"/>
        <end position="1311"/>
    </location>
</feature>
<dbReference type="GO" id="GO:0005929">
    <property type="term" value="C:cilium"/>
    <property type="evidence" value="ECO:0007669"/>
    <property type="project" value="TreeGrafter"/>
</dbReference>
<protein>
    <recommendedName>
        <fullName evidence="2">MSP domain-containing protein</fullName>
    </recommendedName>
</protein>
<evidence type="ECO:0000313" key="4">
    <source>
        <dbReference type="Proteomes" id="UP001295684"/>
    </source>
</evidence>
<feature type="region of interest" description="Disordered" evidence="1">
    <location>
        <begin position="1"/>
        <end position="20"/>
    </location>
</feature>
<accession>A0AAD1Y9K1</accession>
<organism evidence="3 4">
    <name type="scientific">Euplotes crassus</name>
    <dbReference type="NCBI Taxonomy" id="5936"/>
    <lineage>
        <taxon>Eukaryota</taxon>
        <taxon>Sar</taxon>
        <taxon>Alveolata</taxon>
        <taxon>Ciliophora</taxon>
        <taxon>Intramacronucleata</taxon>
        <taxon>Spirotrichea</taxon>
        <taxon>Hypotrichia</taxon>
        <taxon>Euplotida</taxon>
        <taxon>Euplotidae</taxon>
        <taxon>Moneuplotes</taxon>
    </lineage>
</organism>
<proteinExistence type="predicted"/>
<dbReference type="Gene3D" id="2.60.40.10">
    <property type="entry name" value="Immunoglobulins"/>
    <property type="match status" value="7"/>
</dbReference>
<keyword evidence="4" id="KW-1185">Reference proteome</keyword>
<feature type="compositionally biased region" description="Polar residues" evidence="1">
    <location>
        <begin position="11"/>
        <end position="20"/>
    </location>
</feature>
<evidence type="ECO:0000259" key="2">
    <source>
        <dbReference type="PROSITE" id="PS50202"/>
    </source>
</evidence>
<dbReference type="GO" id="GO:0015631">
    <property type="term" value="F:tubulin binding"/>
    <property type="evidence" value="ECO:0007669"/>
    <property type="project" value="TreeGrafter"/>
</dbReference>
<feature type="region of interest" description="Disordered" evidence="1">
    <location>
        <begin position="1265"/>
        <end position="1311"/>
    </location>
</feature>
<dbReference type="InterPro" id="IPR033304">
    <property type="entry name" value="DLEC1"/>
</dbReference>
<evidence type="ECO:0000313" key="3">
    <source>
        <dbReference type="EMBL" id="CAI2387219.1"/>
    </source>
</evidence>
<evidence type="ECO:0000256" key="1">
    <source>
        <dbReference type="SAM" id="MobiDB-lite"/>
    </source>
</evidence>
<dbReference type="PROSITE" id="PS50202">
    <property type="entry name" value="MSP"/>
    <property type="match status" value="1"/>
</dbReference>
<dbReference type="PANTHER" id="PTHR46348:SF1">
    <property type="entry name" value="DELETED IN LUNG AND ESOPHAGEAL CANCER PROTEIN 1"/>
    <property type="match status" value="1"/>
</dbReference>
<dbReference type="InterPro" id="IPR059041">
    <property type="entry name" value="Ig_DLEC1_1"/>
</dbReference>